<feature type="compositionally biased region" description="Acidic residues" evidence="1">
    <location>
        <begin position="515"/>
        <end position="535"/>
    </location>
</feature>
<feature type="region of interest" description="Disordered" evidence="1">
    <location>
        <begin position="709"/>
        <end position="813"/>
    </location>
</feature>
<comment type="caution">
    <text evidence="2">The sequence shown here is derived from an EMBL/GenBank/DDBJ whole genome shotgun (WGS) entry which is preliminary data.</text>
</comment>
<gene>
    <name evidence="2" type="ORF">HD556DRAFT_1407274</name>
</gene>
<dbReference type="GO" id="GO:0005634">
    <property type="term" value="C:nucleus"/>
    <property type="evidence" value="ECO:0007669"/>
    <property type="project" value="TreeGrafter"/>
</dbReference>
<reference evidence="2" key="1">
    <citation type="journal article" date="2020" name="New Phytol.">
        <title>Comparative genomics reveals dynamic genome evolution in host specialist ectomycorrhizal fungi.</title>
        <authorList>
            <person name="Lofgren L.A."/>
            <person name="Nguyen N.H."/>
            <person name="Vilgalys R."/>
            <person name="Ruytinx J."/>
            <person name="Liao H.L."/>
            <person name="Branco S."/>
            <person name="Kuo A."/>
            <person name="LaButti K."/>
            <person name="Lipzen A."/>
            <person name="Andreopoulos W."/>
            <person name="Pangilinan J."/>
            <person name="Riley R."/>
            <person name="Hundley H."/>
            <person name="Na H."/>
            <person name="Barry K."/>
            <person name="Grigoriev I.V."/>
            <person name="Stajich J.E."/>
            <person name="Kennedy P.G."/>
        </authorList>
    </citation>
    <scope>NUCLEOTIDE SEQUENCE</scope>
    <source>
        <strain evidence="2">S12</strain>
    </source>
</reference>
<dbReference type="GeneID" id="64597799"/>
<organism evidence="2 3">
    <name type="scientific">Suillus plorans</name>
    <dbReference type="NCBI Taxonomy" id="116603"/>
    <lineage>
        <taxon>Eukaryota</taxon>
        <taxon>Fungi</taxon>
        <taxon>Dikarya</taxon>
        <taxon>Basidiomycota</taxon>
        <taxon>Agaricomycotina</taxon>
        <taxon>Agaricomycetes</taxon>
        <taxon>Agaricomycetidae</taxon>
        <taxon>Boletales</taxon>
        <taxon>Suillineae</taxon>
        <taxon>Suillaceae</taxon>
        <taxon>Suillus</taxon>
    </lineage>
</organism>
<sequence length="886" mass="98827">MAMDIFNRPPSISEDTIQYTLYPPPALGEKSSATTLAVCVEAYVSELLPNFIWHRDPFEVKVAKDIDSAAASDNKWMLEGRMRVGDSVDDEWCVVWILREVSKKWDFAISVMDSDGEFLLIEAAETLPSWVKPSNSENRVWIYSGILHLIPLQHVSAPSKPKRRRRFPGSKDSDDEGDIVGDDLEEYLAIDDALKLVRDATVETRAPRTVENMVWQRISGYPAAAKSHVHTTKAYLPLDIARTLSVDPSLVQKPVETFYTRDAVQLRAAHRMTRFPPHSAVLTTVKLTRPAYAQLVGQKFFPPKIFGHFKEREGSDVWRWRDIGMKLACGFEMIYQESKSRTGIASKTSEVLESSAEARKEALRRSSDYQAYITNLLSTGYFRGEVEDSQLWNELENKAADAFIQVRQEDDATRPSFAALFNSALSIAPQHLTEMPDEAEDSDDWMNVDAANFDDMLERTRSQSQSQEMEVDSTSDRAEQRIAKEQANKLQDLAAKVQKFVEGEGDVEGARFEDEAFSDDDDGGDDADEEDEENFSDEKFSDSDDEDELVADEAARQEAMAKLVPALSEAEYGQMPASFNTQRVSKVTIETETVEENDPAITQFSAAEPALEITSPARTRFIRPPILPRDKYEGVDSDDESSSSDPLAGGDEEDVESEEDRPQVVGDVEVDMDEEEAEFLEFSRQALGISDQQWGDIIKERKGRGAFVPTSIMVENTTSTSTRSSTNKSESSAPPAQGRQPVPGPRPNVNPNLDSFEAVMQAMDAELNQSRQTTLKKKKGKGRVPTLPTGDPEISGKDISKSKSMDEDGEEDLDVEAQMEAELKAMLEYGGVDMEEPDSGEEEVPMDYNLIKNFLESFKSQAGLSGPVGNLAGRLQPGWTFPRDDS</sequence>
<name>A0A9P7AER6_9AGAM</name>
<dbReference type="RefSeq" id="XP_041155170.1">
    <property type="nucleotide sequence ID" value="XM_041304035.1"/>
</dbReference>
<evidence type="ECO:0000313" key="2">
    <source>
        <dbReference type="EMBL" id="KAG1787864.1"/>
    </source>
</evidence>
<evidence type="ECO:0000313" key="3">
    <source>
        <dbReference type="Proteomes" id="UP000719766"/>
    </source>
</evidence>
<feature type="compositionally biased region" description="Low complexity" evidence="1">
    <location>
        <begin position="717"/>
        <end position="741"/>
    </location>
</feature>
<dbReference type="EMBL" id="JABBWE010000074">
    <property type="protein sequence ID" value="KAG1787864.1"/>
    <property type="molecule type" value="Genomic_DNA"/>
</dbReference>
<dbReference type="PANTHER" id="PTHR13060:SF0">
    <property type="entry name" value="PROTEIN ECDYSONELESS HOMOLOG"/>
    <property type="match status" value="1"/>
</dbReference>
<dbReference type="InterPro" id="IPR010770">
    <property type="entry name" value="Ecd"/>
</dbReference>
<protein>
    <submittedName>
        <fullName evidence="2">SGT1-domain-containing protein</fullName>
    </submittedName>
</protein>
<evidence type="ECO:0000256" key="1">
    <source>
        <dbReference type="SAM" id="MobiDB-lite"/>
    </source>
</evidence>
<dbReference type="AlphaFoldDB" id="A0A9P7AER6"/>
<dbReference type="Proteomes" id="UP000719766">
    <property type="component" value="Unassembled WGS sequence"/>
</dbReference>
<dbReference type="Pfam" id="PF07093">
    <property type="entry name" value="SGT1"/>
    <property type="match status" value="2"/>
</dbReference>
<feature type="region of interest" description="Disordered" evidence="1">
    <location>
        <begin position="505"/>
        <end position="549"/>
    </location>
</feature>
<feature type="compositionally biased region" description="Basic and acidic residues" evidence="1">
    <location>
        <begin position="794"/>
        <end position="806"/>
    </location>
</feature>
<keyword evidence="3" id="KW-1185">Reference proteome</keyword>
<dbReference type="OrthoDB" id="27237at2759"/>
<feature type="region of interest" description="Disordered" evidence="1">
    <location>
        <begin position="159"/>
        <end position="179"/>
    </location>
</feature>
<proteinExistence type="predicted"/>
<feature type="region of interest" description="Disordered" evidence="1">
    <location>
        <begin position="615"/>
        <end position="670"/>
    </location>
</feature>
<accession>A0A9P7AER6</accession>
<dbReference type="PANTHER" id="PTHR13060">
    <property type="entry name" value="SGT1 PROTEIN HSGT1 SUPPRESSOR OF GCR2"/>
    <property type="match status" value="1"/>
</dbReference>
<feature type="compositionally biased region" description="Acidic residues" evidence="1">
    <location>
        <begin position="650"/>
        <end position="659"/>
    </location>
</feature>